<dbReference type="EMBL" id="WIXP02000016">
    <property type="protein sequence ID" value="KAF6198535.1"/>
    <property type="molecule type" value="Genomic_DNA"/>
</dbReference>
<sequence length="120" mass="13767">MMIPLIKLFHYHRHRQINSTIPVRRELRHQSKNHQIDNMEDNTRIAIVTTGATTTTTVSDNVLISDDVNVVAVDNDHLICTDDGNYNYYDKETLLNIVSVIVILVSLSYICILLALMWIT</sequence>
<comment type="caution">
    <text evidence="1">The sequence shown here is derived from an EMBL/GenBank/DDBJ whole genome shotgun (WGS) entry which is preliminary data.</text>
</comment>
<accession>A0A6A4IYN9</accession>
<organism evidence="1 2">
    <name type="scientific">Apolygus lucorum</name>
    <name type="common">Small green plant bug</name>
    <name type="synonym">Lygocoris lucorum</name>
    <dbReference type="NCBI Taxonomy" id="248454"/>
    <lineage>
        <taxon>Eukaryota</taxon>
        <taxon>Metazoa</taxon>
        <taxon>Ecdysozoa</taxon>
        <taxon>Arthropoda</taxon>
        <taxon>Hexapoda</taxon>
        <taxon>Insecta</taxon>
        <taxon>Pterygota</taxon>
        <taxon>Neoptera</taxon>
        <taxon>Paraneoptera</taxon>
        <taxon>Hemiptera</taxon>
        <taxon>Heteroptera</taxon>
        <taxon>Panheteroptera</taxon>
        <taxon>Cimicomorpha</taxon>
        <taxon>Miridae</taxon>
        <taxon>Mirini</taxon>
        <taxon>Apolygus</taxon>
    </lineage>
</organism>
<name>A0A6A4IYN9_APOLU</name>
<gene>
    <name evidence="1" type="ORF">GE061_008283</name>
</gene>
<keyword evidence="2" id="KW-1185">Reference proteome</keyword>
<proteinExistence type="predicted"/>
<protein>
    <submittedName>
        <fullName evidence="1">Uncharacterized protein</fullName>
    </submittedName>
</protein>
<dbReference type="Proteomes" id="UP000466442">
    <property type="component" value="Linkage Group LG16"/>
</dbReference>
<evidence type="ECO:0000313" key="1">
    <source>
        <dbReference type="EMBL" id="KAF6198535.1"/>
    </source>
</evidence>
<dbReference type="AlphaFoldDB" id="A0A6A4IYN9"/>
<evidence type="ECO:0000313" key="2">
    <source>
        <dbReference type="Proteomes" id="UP000466442"/>
    </source>
</evidence>
<reference evidence="1" key="1">
    <citation type="journal article" date="2021" name="Mol. Ecol. Resour.">
        <title>Apolygus lucorum genome provides insights into omnivorousness and mesophyll feeding.</title>
        <authorList>
            <person name="Liu Y."/>
            <person name="Liu H."/>
            <person name="Wang H."/>
            <person name="Huang T."/>
            <person name="Liu B."/>
            <person name="Yang B."/>
            <person name="Yin L."/>
            <person name="Li B."/>
            <person name="Zhang Y."/>
            <person name="Zhang S."/>
            <person name="Jiang F."/>
            <person name="Zhang X."/>
            <person name="Ren Y."/>
            <person name="Wang B."/>
            <person name="Wang S."/>
            <person name="Lu Y."/>
            <person name="Wu K."/>
            <person name="Fan W."/>
            <person name="Wang G."/>
        </authorList>
    </citation>
    <scope>NUCLEOTIDE SEQUENCE</scope>
    <source>
        <strain evidence="1">12Hb</strain>
    </source>
</reference>